<evidence type="ECO:0000313" key="1">
    <source>
        <dbReference type="EMBL" id="OGG30246.1"/>
    </source>
</evidence>
<gene>
    <name evidence="1" type="ORF">A2973_01105</name>
</gene>
<organism evidence="1 2">
    <name type="scientific">Candidatus Gottesmanbacteria bacterium RIFCSPLOWO2_01_FULL_49_10</name>
    <dbReference type="NCBI Taxonomy" id="1798396"/>
    <lineage>
        <taxon>Bacteria</taxon>
        <taxon>Candidatus Gottesmaniibacteriota</taxon>
    </lineage>
</organism>
<accession>A0A1F6AZZ2</accession>
<evidence type="ECO:0000313" key="2">
    <source>
        <dbReference type="Proteomes" id="UP000176409"/>
    </source>
</evidence>
<name>A0A1F6AZZ2_9BACT</name>
<dbReference type="AlphaFoldDB" id="A0A1F6AZZ2"/>
<dbReference type="Proteomes" id="UP000176409">
    <property type="component" value="Unassembled WGS sequence"/>
</dbReference>
<protein>
    <submittedName>
        <fullName evidence="1">Uncharacterized protein</fullName>
    </submittedName>
</protein>
<dbReference type="EMBL" id="MFJZ01000028">
    <property type="protein sequence ID" value="OGG30246.1"/>
    <property type="molecule type" value="Genomic_DNA"/>
</dbReference>
<proteinExistence type="predicted"/>
<comment type="caution">
    <text evidence="1">The sequence shown here is derived from an EMBL/GenBank/DDBJ whole genome shotgun (WGS) entry which is preliminary data.</text>
</comment>
<sequence length="67" mass="7490">MYFMAMFCSLQFLRFFSVLYISIRHLSPNLKNGFAMLAAVGVAARQPPAAASISLLVNVFQQIRSSF</sequence>
<reference evidence="1 2" key="1">
    <citation type="journal article" date="2016" name="Nat. Commun.">
        <title>Thousands of microbial genomes shed light on interconnected biogeochemical processes in an aquifer system.</title>
        <authorList>
            <person name="Anantharaman K."/>
            <person name="Brown C.T."/>
            <person name="Hug L.A."/>
            <person name="Sharon I."/>
            <person name="Castelle C.J."/>
            <person name="Probst A.J."/>
            <person name="Thomas B.C."/>
            <person name="Singh A."/>
            <person name="Wilkins M.J."/>
            <person name="Karaoz U."/>
            <person name="Brodie E.L."/>
            <person name="Williams K.H."/>
            <person name="Hubbard S.S."/>
            <person name="Banfield J.F."/>
        </authorList>
    </citation>
    <scope>NUCLEOTIDE SEQUENCE [LARGE SCALE GENOMIC DNA]</scope>
</reference>